<evidence type="ECO:0000256" key="1">
    <source>
        <dbReference type="SAM" id="Phobius"/>
    </source>
</evidence>
<feature type="transmembrane region" description="Helical" evidence="1">
    <location>
        <begin position="6"/>
        <end position="26"/>
    </location>
</feature>
<organism evidence="2 3">
    <name type="scientific">Halobacterium hubeiense</name>
    <dbReference type="NCBI Taxonomy" id="1407499"/>
    <lineage>
        <taxon>Archaea</taxon>
        <taxon>Methanobacteriati</taxon>
        <taxon>Methanobacteriota</taxon>
        <taxon>Stenosarchaea group</taxon>
        <taxon>Halobacteria</taxon>
        <taxon>Halobacteriales</taxon>
        <taxon>Halobacteriaceae</taxon>
        <taxon>Halobacterium</taxon>
    </lineage>
</organism>
<dbReference type="GeneID" id="43331085"/>
<accession>A0A0U5H5V3</accession>
<evidence type="ECO:0000313" key="2">
    <source>
        <dbReference type="EMBL" id="CQH63700.1"/>
    </source>
</evidence>
<dbReference type="RefSeq" id="WP_157534012.1">
    <property type="nucleotide sequence ID" value="NZ_CEML01000004.1"/>
</dbReference>
<dbReference type="KEGG" id="hhb:Hhub_4160"/>
<dbReference type="AlphaFoldDB" id="A0A0U5H5V3"/>
<reference evidence="3" key="1">
    <citation type="journal article" date="2016" name="Environ. Microbiol.">
        <title>The complete genome of a viable archaeum isolated from 123-million-year-old rock salt.</title>
        <authorList>
            <person name="Jaakkola S.T."/>
            <person name="Pfeiffer F."/>
            <person name="Ravantti J.J."/>
            <person name="Guo Q."/>
            <person name="Liu Y."/>
            <person name="Chen X."/>
            <person name="Ma H."/>
            <person name="Yang C."/>
            <person name="Oksanen H.M."/>
            <person name="Bamford D.H."/>
        </authorList>
    </citation>
    <scope>NUCLEOTIDE SEQUENCE</scope>
    <source>
        <strain evidence="3">JI20-1</strain>
        <plasmid evidence="3">Plasmid pSTJ001</plasmid>
    </source>
</reference>
<evidence type="ECO:0000313" key="3">
    <source>
        <dbReference type="Proteomes" id="UP000066737"/>
    </source>
</evidence>
<keyword evidence="1" id="KW-0812">Transmembrane</keyword>
<protein>
    <submittedName>
        <fullName evidence="2">Uncharacterized protein</fullName>
    </submittedName>
</protein>
<geneLocation type="plasmid" evidence="3">
    <name>pSTJ001</name>
</geneLocation>
<gene>
    <name evidence="2" type="ORF">HHUB_4160</name>
</gene>
<dbReference type="Proteomes" id="UP000066737">
    <property type="component" value="Plasmid pSTJ001"/>
</dbReference>
<name>A0A0U5H5V3_9EURY</name>
<proteinExistence type="predicted"/>
<keyword evidence="1" id="KW-0472">Membrane</keyword>
<sequence>MVVGTIVGIGFILGILLTPFVLYMAIETGKNEKRMSEEKDYDDWE</sequence>
<keyword evidence="1" id="KW-1133">Transmembrane helix</keyword>
<dbReference type="EMBL" id="LN831303">
    <property type="protein sequence ID" value="CQH63700.1"/>
    <property type="molecule type" value="Genomic_DNA"/>
</dbReference>
<keyword evidence="3" id="KW-1185">Reference proteome</keyword>